<evidence type="ECO:0000256" key="2">
    <source>
        <dbReference type="ARBA" id="ARBA00023125"/>
    </source>
</evidence>
<feature type="region of interest" description="Disordered" evidence="4">
    <location>
        <begin position="128"/>
        <end position="177"/>
    </location>
</feature>
<evidence type="ECO:0000313" key="7">
    <source>
        <dbReference type="Proteomes" id="UP001589753"/>
    </source>
</evidence>
<dbReference type="Proteomes" id="UP001589753">
    <property type="component" value="Unassembled WGS sequence"/>
</dbReference>
<dbReference type="Gene3D" id="1.10.10.10">
    <property type="entry name" value="Winged helix-like DNA-binding domain superfamily/Winged helix DNA-binding domain"/>
    <property type="match status" value="1"/>
</dbReference>
<keyword evidence="2" id="KW-0238">DNA-binding</keyword>
<keyword evidence="7" id="KW-1185">Reference proteome</keyword>
<dbReference type="InterPro" id="IPR036388">
    <property type="entry name" value="WH-like_DNA-bd_sf"/>
</dbReference>
<feature type="compositionally biased region" description="Basic and acidic residues" evidence="4">
    <location>
        <begin position="150"/>
        <end position="162"/>
    </location>
</feature>
<dbReference type="PANTHER" id="PTHR44846">
    <property type="entry name" value="MANNOSYL-D-GLYCERATE TRANSPORT/METABOLISM SYSTEM REPRESSOR MNGR-RELATED"/>
    <property type="match status" value="1"/>
</dbReference>
<dbReference type="PROSITE" id="PS50949">
    <property type="entry name" value="HTH_GNTR"/>
    <property type="match status" value="1"/>
</dbReference>
<dbReference type="SMART" id="SM00345">
    <property type="entry name" value="HTH_GNTR"/>
    <property type="match status" value="1"/>
</dbReference>
<evidence type="ECO:0000256" key="1">
    <source>
        <dbReference type="ARBA" id="ARBA00023015"/>
    </source>
</evidence>
<dbReference type="InterPro" id="IPR000524">
    <property type="entry name" value="Tscrpt_reg_HTH_GntR"/>
</dbReference>
<organism evidence="6 7">
    <name type="scientific">Streptomyces heliomycini</name>
    <dbReference type="NCBI Taxonomy" id="284032"/>
    <lineage>
        <taxon>Bacteria</taxon>
        <taxon>Bacillati</taxon>
        <taxon>Actinomycetota</taxon>
        <taxon>Actinomycetes</taxon>
        <taxon>Kitasatosporales</taxon>
        <taxon>Streptomycetaceae</taxon>
        <taxon>Streptomyces</taxon>
    </lineage>
</organism>
<evidence type="ECO:0000256" key="3">
    <source>
        <dbReference type="ARBA" id="ARBA00023163"/>
    </source>
</evidence>
<feature type="compositionally biased region" description="Basic residues" evidence="4">
    <location>
        <begin position="128"/>
        <end position="139"/>
    </location>
</feature>
<dbReference type="PANTHER" id="PTHR44846:SF17">
    <property type="entry name" value="GNTR-FAMILY TRANSCRIPTIONAL REGULATOR"/>
    <property type="match status" value="1"/>
</dbReference>
<feature type="compositionally biased region" description="Basic residues" evidence="4">
    <location>
        <begin position="166"/>
        <end position="177"/>
    </location>
</feature>
<comment type="caution">
    <text evidence="6">The sequence shown here is derived from an EMBL/GenBank/DDBJ whole genome shotgun (WGS) entry which is preliminary data.</text>
</comment>
<proteinExistence type="predicted"/>
<evidence type="ECO:0000256" key="4">
    <source>
        <dbReference type="SAM" id="MobiDB-lite"/>
    </source>
</evidence>
<keyword evidence="3" id="KW-0804">Transcription</keyword>
<reference evidence="6 7" key="1">
    <citation type="submission" date="2024-09" db="EMBL/GenBank/DDBJ databases">
        <authorList>
            <person name="Sun Q."/>
            <person name="Mori K."/>
        </authorList>
    </citation>
    <scope>NUCLEOTIDE SEQUENCE [LARGE SCALE GENOMIC DNA]</scope>
    <source>
        <strain evidence="6 7">JCM 9767</strain>
    </source>
</reference>
<accession>A0ABV5L3X9</accession>
<keyword evidence="1" id="KW-0805">Transcription regulation</keyword>
<protein>
    <submittedName>
        <fullName evidence="6">GntR family transcriptional regulator</fullName>
    </submittedName>
</protein>
<dbReference type="InterPro" id="IPR036390">
    <property type="entry name" value="WH_DNA-bd_sf"/>
</dbReference>
<feature type="domain" description="HTH gntR-type" evidence="5">
    <location>
        <begin position="19"/>
        <end position="87"/>
    </location>
</feature>
<dbReference type="CDD" id="cd07377">
    <property type="entry name" value="WHTH_GntR"/>
    <property type="match status" value="1"/>
</dbReference>
<evidence type="ECO:0000259" key="5">
    <source>
        <dbReference type="PROSITE" id="PS50949"/>
    </source>
</evidence>
<feature type="compositionally biased region" description="Low complexity" evidence="4">
    <location>
        <begin position="140"/>
        <end position="149"/>
    </location>
</feature>
<dbReference type="RefSeq" id="WP_380954621.1">
    <property type="nucleotide sequence ID" value="NZ_JBHMDI010000008.1"/>
</dbReference>
<dbReference type="Pfam" id="PF00392">
    <property type="entry name" value="GntR"/>
    <property type="match status" value="1"/>
</dbReference>
<evidence type="ECO:0000313" key="6">
    <source>
        <dbReference type="EMBL" id="MFB9346873.1"/>
    </source>
</evidence>
<dbReference type="InterPro" id="IPR050679">
    <property type="entry name" value="Bact_HTH_transcr_reg"/>
</dbReference>
<sequence length="177" mass="18941">MSSVPGTAHIRAQASTGAEPLYARIRARLRMDIAAGRYARGEHLPPAGQLGREYGANKNTILRALRLLRSEGLIDFGRGRGAVVLHGTQPMDLDDISDQLQRVVNIADVSGIPRAAIISAIERMPRVAARHGRTARHGRPASGAAASRAGAKEAHAESEQQPKKTMLIHRPRPTGSG</sequence>
<dbReference type="EMBL" id="JBHMDI010000008">
    <property type="protein sequence ID" value="MFB9346873.1"/>
    <property type="molecule type" value="Genomic_DNA"/>
</dbReference>
<name>A0ABV5L3X9_9ACTN</name>
<gene>
    <name evidence="6" type="ORF">ACFFUA_05250</name>
</gene>
<dbReference type="SUPFAM" id="SSF46785">
    <property type="entry name" value="Winged helix' DNA-binding domain"/>
    <property type="match status" value="1"/>
</dbReference>